<name>A0A4Y7J3W0_PAPSO</name>
<gene>
    <name evidence="2" type="ORF">C5167_014679</name>
</gene>
<evidence type="ECO:0000313" key="3">
    <source>
        <dbReference type="Proteomes" id="UP000316621"/>
    </source>
</evidence>
<dbReference type="Gramene" id="RZC55823">
    <property type="protein sequence ID" value="RZC55823"/>
    <property type="gene ID" value="C5167_014679"/>
</dbReference>
<feature type="region of interest" description="Disordered" evidence="1">
    <location>
        <begin position="147"/>
        <end position="196"/>
    </location>
</feature>
<keyword evidence="3" id="KW-1185">Reference proteome</keyword>
<evidence type="ECO:0000256" key="1">
    <source>
        <dbReference type="SAM" id="MobiDB-lite"/>
    </source>
</evidence>
<reference evidence="2 3" key="1">
    <citation type="journal article" date="2018" name="Science">
        <title>The opium poppy genome and morphinan production.</title>
        <authorList>
            <person name="Guo L."/>
            <person name="Winzer T."/>
            <person name="Yang X."/>
            <person name="Li Y."/>
            <person name="Ning Z."/>
            <person name="He Z."/>
            <person name="Teodor R."/>
            <person name="Lu Y."/>
            <person name="Bowser T.A."/>
            <person name="Graham I.A."/>
            <person name="Ye K."/>
        </authorList>
    </citation>
    <scope>NUCLEOTIDE SEQUENCE [LARGE SCALE GENOMIC DNA]</scope>
    <source>
        <strain evidence="3">cv. HN1</strain>
        <tissue evidence="2">Leaves</tissue>
    </source>
</reference>
<dbReference type="AlphaFoldDB" id="A0A4Y7J3W0"/>
<feature type="compositionally biased region" description="Basic and acidic residues" evidence="1">
    <location>
        <begin position="171"/>
        <end position="196"/>
    </location>
</feature>
<organism evidence="2 3">
    <name type="scientific">Papaver somniferum</name>
    <name type="common">Opium poppy</name>
    <dbReference type="NCBI Taxonomy" id="3469"/>
    <lineage>
        <taxon>Eukaryota</taxon>
        <taxon>Viridiplantae</taxon>
        <taxon>Streptophyta</taxon>
        <taxon>Embryophyta</taxon>
        <taxon>Tracheophyta</taxon>
        <taxon>Spermatophyta</taxon>
        <taxon>Magnoliopsida</taxon>
        <taxon>Ranunculales</taxon>
        <taxon>Papaveraceae</taxon>
        <taxon>Papaveroideae</taxon>
        <taxon>Papaver</taxon>
    </lineage>
</organism>
<dbReference type="Proteomes" id="UP000316621">
    <property type="component" value="Chromosome 3"/>
</dbReference>
<dbReference type="STRING" id="3469.A0A4Y7J3W0"/>
<accession>A0A4Y7J3W0</accession>
<protein>
    <submittedName>
        <fullName evidence="2">Uncharacterized protein</fullName>
    </submittedName>
</protein>
<proteinExistence type="predicted"/>
<dbReference type="EMBL" id="CM010717">
    <property type="protein sequence ID" value="RZC55823.1"/>
    <property type="molecule type" value="Genomic_DNA"/>
</dbReference>
<sequence length="196" mass="21751">MHMHGPNCSHDKVDKNNGGYGYVSAAQDPNMYPNQGYHLGTVIKSRIPGLQSIINKSIAELEAELSRFGKPVAFDGGGKLYLIMEICHLYDGIYKEHLDGIYVAGTTFFVVCEPGTQHMDALLDIIYEVLAKFIFIGGANLFSDDEPEHAAKGSIPTINEFPPIDEDTKTDEDHEKSSREHTGIEEDHKDDDHEDA</sequence>
<evidence type="ECO:0000313" key="2">
    <source>
        <dbReference type="EMBL" id="RZC55823.1"/>
    </source>
</evidence>